<reference evidence="2" key="3">
    <citation type="submission" date="2025-09" db="UniProtKB">
        <authorList>
            <consortium name="Ensembl"/>
        </authorList>
    </citation>
    <scope>IDENTIFICATION</scope>
</reference>
<feature type="compositionally biased region" description="Polar residues" evidence="1">
    <location>
        <begin position="94"/>
        <end position="103"/>
    </location>
</feature>
<dbReference type="OrthoDB" id="8957442at2759"/>
<feature type="region of interest" description="Disordered" evidence="1">
    <location>
        <begin position="271"/>
        <end position="341"/>
    </location>
</feature>
<reference evidence="2" key="2">
    <citation type="submission" date="2025-08" db="UniProtKB">
        <authorList>
            <consortium name="Ensembl"/>
        </authorList>
    </citation>
    <scope>IDENTIFICATION</scope>
</reference>
<evidence type="ECO:0000313" key="2">
    <source>
        <dbReference type="Ensembl" id="ENSPNAP00000002839.2"/>
    </source>
</evidence>
<protein>
    <submittedName>
        <fullName evidence="2">Uncharacterized protein</fullName>
    </submittedName>
</protein>
<organism evidence="2 3">
    <name type="scientific">Pygocentrus nattereri</name>
    <name type="common">Red-bellied piranha</name>
    <dbReference type="NCBI Taxonomy" id="42514"/>
    <lineage>
        <taxon>Eukaryota</taxon>
        <taxon>Metazoa</taxon>
        <taxon>Chordata</taxon>
        <taxon>Craniata</taxon>
        <taxon>Vertebrata</taxon>
        <taxon>Euteleostomi</taxon>
        <taxon>Actinopterygii</taxon>
        <taxon>Neopterygii</taxon>
        <taxon>Teleostei</taxon>
        <taxon>Ostariophysi</taxon>
        <taxon>Characiformes</taxon>
        <taxon>Characoidei</taxon>
        <taxon>Pygocentrus</taxon>
    </lineage>
</organism>
<dbReference type="Proteomes" id="UP001501920">
    <property type="component" value="Chromosome 4"/>
</dbReference>
<name>A0A3B4BWG9_PYGNA</name>
<evidence type="ECO:0000256" key="1">
    <source>
        <dbReference type="SAM" id="MobiDB-lite"/>
    </source>
</evidence>
<dbReference type="Ensembl" id="ENSPNAT00000009761.2">
    <property type="protein sequence ID" value="ENSPNAP00000002839.2"/>
    <property type="gene ID" value="ENSPNAG00000009169.2"/>
</dbReference>
<evidence type="ECO:0000313" key="3">
    <source>
        <dbReference type="Proteomes" id="UP001501920"/>
    </source>
</evidence>
<dbReference type="OMA" id="HMTDSAR"/>
<reference evidence="2 3" key="1">
    <citation type="submission" date="2020-10" db="EMBL/GenBank/DDBJ databases">
        <title>Pygocentrus nattereri (red-bellied piranha) genome, fPygNat1, primary haplotype.</title>
        <authorList>
            <person name="Myers G."/>
            <person name="Meyer A."/>
            <person name="Karagic N."/>
            <person name="Pippel M."/>
            <person name="Winkler S."/>
            <person name="Tracey A."/>
            <person name="Wood J."/>
            <person name="Formenti G."/>
            <person name="Howe K."/>
            <person name="Fedrigo O."/>
            <person name="Jarvis E.D."/>
        </authorList>
    </citation>
    <scope>NUCLEOTIDE SEQUENCE [LARGE SCALE GENOMIC DNA]</scope>
</reference>
<keyword evidence="3" id="KW-1185">Reference proteome</keyword>
<feature type="region of interest" description="Disordered" evidence="1">
    <location>
        <begin position="88"/>
        <end position="108"/>
    </location>
</feature>
<gene>
    <name evidence="2" type="primary">MARCHF7</name>
</gene>
<proteinExistence type="predicted"/>
<dbReference type="AlphaFoldDB" id="A0A3B4BWG9"/>
<dbReference type="GeneTree" id="ENSGT00980000199199"/>
<sequence length="881" mass="98120">MESPHGQASLKHQDRQGAVLDSFKRNDDIFRKTMEGIFQKYSCLDDPGLDVCFETMTFRTRKGVVPIDSAEAERELQHLRNRVNAEQSLRELESSYNEQTLSEQDMDRTRIENDVCTSSQMGNSDDSLLPGTETSQLSLNSVSASQSCLWEEQSQPEDEDENLERTLNSHGSTLLDFYPGMLNQIGEAYRRQHVTQAASAVLRRYRRKRWKSSQTQHRNHIPSNSLDCTLNKTMESSFSVRKLPHYDMTSHHNGMSSRSNQGISPLKTIRNSSLAASRSSQELSPLKTIRNSSLAASRSSQELSPLKTIRNSSLAASRSSQELSPLKTIRNSSLAASRSSQELSPLKTIRNSYLAASRSSQELSPLKTIRNSYLAASRSSQELSPLKTIRNSSLAASRRSQELTPLKTTRYLSLAASRSSQELSPLNTSSACFYSPRRVHVEETAVGESRSPFPASYLDTESQHRPVRVLEISTSPSSAASFPCSPSPDLNETYNIEPVAMPASCDVLASAAWSPSRSLCNSPLKGAKNSLFPGQGGRLITTSPSGHCHSQVGQQLTSPFVSKECNRDHVYSHSPSPQQAIVGGSFSVRRSPFKKVFSQELEQQTPSSIYYPKQTLPANHSDNSAVYRSPYRSQQGVSSSYRSYHPVSDHQENLAMAEVQQFSPRPLKCQRSFSANQSASSSMSRMTSRQIDAEFRRLYHHFICRDTSSSCSRSSCHLCEGHLEVGVQGSPTFSSNMSALALTPIQSRLKKRRRQYDGEESLRLKRFRESCSPERHTCLWPKRQQATKHVSTAVVNPTEEKCTWNRALLLQCPSPGFLRGSGDMRVSGFKPGLHSHSSSQRHVSGCIGPVEARSPMRTWNQSGVSVSPSLSRRRLLYAPLQ</sequence>
<accession>A0A3B4BWG9</accession>